<keyword evidence="1" id="KW-0863">Zinc-finger</keyword>
<reference evidence="5" key="2">
    <citation type="submission" date="2020-05" db="UniProtKB">
        <authorList>
            <consortium name="EnsemblMetazoa"/>
        </authorList>
    </citation>
    <scope>IDENTIFICATION</scope>
</reference>
<dbReference type="EMBL" id="ATLV01022658">
    <property type="status" value="NOT_ANNOTATED_CDS"/>
    <property type="molecule type" value="Genomic_DNA"/>
</dbReference>
<dbReference type="AlphaFoldDB" id="A0A084WCD3"/>
<dbReference type="Proteomes" id="UP000030765">
    <property type="component" value="Unassembled WGS sequence"/>
</dbReference>
<feature type="domain" description="C2H2-type" evidence="3">
    <location>
        <begin position="454"/>
        <end position="485"/>
    </location>
</feature>
<evidence type="ECO:0000259" key="3">
    <source>
        <dbReference type="PROSITE" id="PS50157"/>
    </source>
</evidence>
<dbReference type="EnsemblMetazoa" id="ASIC015932-RA">
    <property type="protein sequence ID" value="ASIC015932-PA"/>
    <property type="gene ID" value="ASIC015932"/>
</dbReference>
<name>A0A084WCD3_ANOSI</name>
<dbReference type="EMBL" id="KE525335">
    <property type="protein sequence ID" value="KFB47877.1"/>
    <property type="molecule type" value="Genomic_DNA"/>
</dbReference>
<protein>
    <submittedName>
        <fullName evidence="5">C2H2-type domain-containing protein</fullName>
    </submittedName>
</protein>
<sequence>MEKPYIEIDEVKIELAEGNEGNEDPLTKENIIGTATNADILMGTPSIRQVCSWISDGTNGNMCVDEISIKEIKIEPADNVDNSWQSPNEKISKNVPDKLVESAQSLSLISGTASHNEQQTKGTQRPRCKFCFIPFFNKKILTKHEKKCQQLFEHIYAASNFEDVPKGMRYTNDEVGTSSRPDDVTSNLQSHHVKSACTAPVVKVMSTVKLEEHSSSSISTPDSDPLAGDIAPIPSPLVPLSITAPVLCNSLPMSISDPLKASLPAVVDTTLLTPSLSSNLISREPPPLVPICPPVCSPASIQLRPTVSSSPHADYEQKNVPVVISPDLSTVQMNKIANDVIKTKSRIQESLGAPTGRPILMDHSVLNDFGFDPLDTRNQLEEFDEKLDRDAAFADEMVSWLSGKNVDCDAKTCVEPTVDSNPSWHVIDKAEDSSQSKPSFFGTVMHNEQQSRRLRCNYCSLLFFSDKTLTNHQKKCQQVHEQLHPAAKMPSAENKEGGTSSHLGDVTPDLPPHQCKGACPSPVAKSIVNLEDDALPLIFKADPDPLACDETSILPPPLVPLTISSPGLSNPIPISFSDPLKSHHPHNSRLRSLNNDGPTGEIAPLCSSRKCVKHK</sequence>
<dbReference type="InterPro" id="IPR013087">
    <property type="entry name" value="Znf_C2H2_type"/>
</dbReference>
<evidence type="ECO:0000256" key="1">
    <source>
        <dbReference type="PROSITE-ProRule" id="PRU00042"/>
    </source>
</evidence>
<evidence type="ECO:0000313" key="6">
    <source>
        <dbReference type="Proteomes" id="UP000030765"/>
    </source>
</evidence>
<proteinExistence type="predicted"/>
<feature type="region of interest" description="Disordered" evidence="2">
    <location>
        <begin position="575"/>
        <end position="601"/>
    </location>
</feature>
<accession>A0A084WCD3</accession>
<feature type="region of interest" description="Disordered" evidence="2">
    <location>
        <begin position="480"/>
        <end position="515"/>
    </location>
</feature>
<evidence type="ECO:0000313" key="4">
    <source>
        <dbReference type="EMBL" id="KFB47877.1"/>
    </source>
</evidence>
<gene>
    <name evidence="4" type="ORF">ZHAS_00015932</name>
</gene>
<dbReference type="VEuPathDB" id="VectorBase:ASIS005935"/>
<organism evidence="4">
    <name type="scientific">Anopheles sinensis</name>
    <name type="common">Mosquito</name>
    <dbReference type="NCBI Taxonomy" id="74873"/>
    <lineage>
        <taxon>Eukaryota</taxon>
        <taxon>Metazoa</taxon>
        <taxon>Ecdysozoa</taxon>
        <taxon>Arthropoda</taxon>
        <taxon>Hexapoda</taxon>
        <taxon>Insecta</taxon>
        <taxon>Pterygota</taxon>
        <taxon>Neoptera</taxon>
        <taxon>Endopterygota</taxon>
        <taxon>Diptera</taxon>
        <taxon>Nematocera</taxon>
        <taxon>Culicoidea</taxon>
        <taxon>Culicidae</taxon>
        <taxon>Anophelinae</taxon>
        <taxon>Anopheles</taxon>
    </lineage>
</organism>
<keyword evidence="1" id="KW-0479">Metal-binding</keyword>
<keyword evidence="1" id="KW-0862">Zinc</keyword>
<evidence type="ECO:0000256" key="2">
    <source>
        <dbReference type="SAM" id="MobiDB-lite"/>
    </source>
</evidence>
<dbReference type="PROSITE" id="PS50157">
    <property type="entry name" value="ZINC_FINGER_C2H2_2"/>
    <property type="match status" value="1"/>
</dbReference>
<dbReference type="VEuPathDB" id="VectorBase:ASIC015932"/>
<evidence type="ECO:0000313" key="5">
    <source>
        <dbReference type="EnsemblMetazoa" id="ASIC015932-PA"/>
    </source>
</evidence>
<reference evidence="4 6" key="1">
    <citation type="journal article" date="2014" name="BMC Genomics">
        <title>Genome sequence of Anopheles sinensis provides insight into genetics basis of mosquito competence for malaria parasites.</title>
        <authorList>
            <person name="Zhou D."/>
            <person name="Zhang D."/>
            <person name="Ding G."/>
            <person name="Shi L."/>
            <person name="Hou Q."/>
            <person name="Ye Y."/>
            <person name="Xu Y."/>
            <person name="Zhou H."/>
            <person name="Xiong C."/>
            <person name="Li S."/>
            <person name="Yu J."/>
            <person name="Hong S."/>
            <person name="Yu X."/>
            <person name="Zou P."/>
            <person name="Chen C."/>
            <person name="Chang X."/>
            <person name="Wang W."/>
            <person name="Lv Y."/>
            <person name="Sun Y."/>
            <person name="Ma L."/>
            <person name="Shen B."/>
            <person name="Zhu C."/>
        </authorList>
    </citation>
    <scope>NUCLEOTIDE SEQUENCE [LARGE SCALE GENOMIC DNA]</scope>
</reference>
<dbReference type="GO" id="GO:0008270">
    <property type="term" value="F:zinc ion binding"/>
    <property type="evidence" value="ECO:0007669"/>
    <property type="project" value="UniProtKB-KW"/>
</dbReference>
<keyword evidence="6" id="KW-1185">Reference proteome</keyword>